<dbReference type="PANTHER" id="PTHR42695:SF5">
    <property type="entry name" value="GLUTAMINE AMIDOTRANSFERASE YLR126C-RELATED"/>
    <property type="match status" value="1"/>
</dbReference>
<dbReference type="AlphaFoldDB" id="A0A2T4UBK0"/>
<dbReference type="SUPFAM" id="SSF52317">
    <property type="entry name" value="Class I glutamine amidotransferase-like"/>
    <property type="match status" value="1"/>
</dbReference>
<dbReference type="Gene3D" id="3.40.50.880">
    <property type="match status" value="1"/>
</dbReference>
<evidence type="ECO:0000313" key="3">
    <source>
        <dbReference type="Proteomes" id="UP000240739"/>
    </source>
</evidence>
<dbReference type="Pfam" id="PF00117">
    <property type="entry name" value="GATase"/>
    <property type="match status" value="1"/>
</dbReference>
<evidence type="ECO:0000259" key="1">
    <source>
        <dbReference type="Pfam" id="PF00117"/>
    </source>
</evidence>
<dbReference type="InterPro" id="IPR017926">
    <property type="entry name" value="GATASE"/>
</dbReference>
<accession>A0A2T4UBK0</accession>
<dbReference type="InterPro" id="IPR029062">
    <property type="entry name" value="Class_I_gatase-like"/>
</dbReference>
<feature type="domain" description="Glutamine amidotransferase" evidence="1">
    <location>
        <begin position="51"/>
        <end position="172"/>
    </location>
</feature>
<dbReference type="InterPro" id="IPR044992">
    <property type="entry name" value="ChyE-like"/>
</dbReference>
<keyword evidence="3" id="KW-1185">Reference proteome</keyword>
<gene>
    <name evidence="2" type="ORF">C7Y72_21240</name>
</gene>
<dbReference type="PANTHER" id="PTHR42695">
    <property type="entry name" value="GLUTAMINE AMIDOTRANSFERASE YLR126C-RELATED"/>
    <property type="match status" value="1"/>
</dbReference>
<reference evidence="2 3" key="1">
    <citation type="submission" date="2018-03" db="EMBL/GenBank/DDBJ databases">
        <title>Aquarubrobacter algicola gen. nov., sp. nov., a novel actinobacterium isolated from shallow eutrophic lake during the end of cyanobacterial harmful algal blooms.</title>
        <authorList>
            <person name="Chun S.J."/>
        </authorList>
    </citation>
    <scope>NUCLEOTIDE SEQUENCE [LARGE SCALE GENOMIC DNA]</scope>
    <source>
        <strain evidence="2 3">Seoho-28</strain>
    </source>
</reference>
<dbReference type="EMBL" id="PYYB01000005">
    <property type="protein sequence ID" value="PTL54274.1"/>
    <property type="molecule type" value="Genomic_DNA"/>
</dbReference>
<dbReference type="RefSeq" id="WP_107571216.1">
    <property type="nucleotide sequence ID" value="NZ_PYYB01000005.1"/>
</dbReference>
<name>A0A2T4UBK0_9ACTN</name>
<proteinExistence type="predicted"/>
<organism evidence="2 3">
    <name type="scientific">Paraconexibacter algicola</name>
    <dbReference type="NCBI Taxonomy" id="2133960"/>
    <lineage>
        <taxon>Bacteria</taxon>
        <taxon>Bacillati</taxon>
        <taxon>Actinomycetota</taxon>
        <taxon>Thermoleophilia</taxon>
        <taxon>Solirubrobacterales</taxon>
        <taxon>Paraconexibacteraceae</taxon>
        <taxon>Paraconexibacter</taxon>
    </lineage>
</organism>
<dbReference type="GO" id="GO:0005829">
    <property type="term" value="C:cytosol"/>
    <property type="evidence" value="ECO:0007669"/>
    <property type="project" value="TreeGrafter"/>
</dbReference>
<dbReference type="OrthoDB" id="5196541at2"/>
<dbReference type="PROSITE" id="PS51273">
    <property type="entry name" value="GATASE_TYPE_1"/>
    <property type="match status" value="1"/>
</dbReference>
<dbReference type="Proteomes" id="UP000240739">
    <property type="component" value="Unassembled WGS sequence"/>
</dbReference>
<evidence type="ECO:0000313" key="2">
    <source>
        <dbReference type="EMBL" id="PTL54274.1"/>
    </source>
</evidence>
<sequence>MRPPASILVVQHDDRLPPGLLGEWAPDRDVALHVVRADRGELAAVDPSRHDAAVVLGADASAADLHVPWVRQELAWLAAAAPRLPLLGIAYGSQALAVALGGRTRRAATPWITWGVGVTGADAPIPAGAWLCWQHELVVPPPGATIRARGLRGTLAYTHGRHLGVQFHPEVLPWMVDWWLHPEHGRPGAPGPRAGVLRALTRERAAASATAGRTLFDLLLARAGRGPAPRPLTPKEPHV</sequence>
<comment type="caution">
    <text evidence="2">The sequence shown here is derived from an EMBL/GenBank/DDBJ whole genome shotgun (WGS) entry which is preliminary data.</text>
</comment>
<protein>
    <recommendedName>
        <fullName evidence="1">Glutamine amidotransferase domain-containing protein</fullName>
    </recommendedName>
</protein>